<gene>
    <name evidence="1" type="ORF">AMD01_03565</name>
</gene>
<evidence type="ECO:0000313" key="2">
    <source>
        <dbReference type="Proteomes" id="UP000037558"/>
    </source>
</evidence>
<organism evidence="1 2">
    <name type="scientific">Priestia koreensis</name>
    <dbReference type="NCBI Taxonomy" id="284581"/>
    <lineage>
        <taxon>Bacteria</taxon>
        <taxon>Bacillati</taxon>
        <taxon>Bacillota</taxon>
        <taxon>Bacilli</taxon>
        <taxon>Bacillales</taxon>
        <taxon>Bacillaceae</taxon>
        <taxon>Priestia</taxon>
    </lineage>
</organism>
<protein>
    <recommendedName>
        <fullName evidence="3">YodL-like</fullName>
    </recommendedName>
</protein>
<dbReference type="RefSeq" id="WP_053399997.1">
    <property type="nucleotide sequence ID" value="NZ_JAUKEN010000002.1"/>
</dbReference>
<dbReference type="STRING" id="284581.AMD01_03565"/>
<evidence type="ECO:0000313" key="1">
    <source>
        <dbReference type="EMBL" id="KOO50824.1"/>
    </source>
</evidence>
<comment type="caution">
    <text evidence="1">The sequence shown here is derived from an EMBL/GenBank/DDBJ whole genome shotgun (WGS) entry which is preliminary data.</text>
</comment>
<dbReference type="Proteomes" id="UP000037558">
    <property type="component" value="Unassembled WGS sequence"/>
</dbReference>
<keyword evidence="2" id="KW-1185">Reference proteome</keyword>
<name>A0A0M0LID6_9BACI</name>
<dbReference type="PATRIC" id="fig|284581.3.peg.1008"/>
<dbReference type="EMBL" id="LILC01000002">
    <property type="protein sequence ID" value="KOO50824.1"/>
    <property type="molecule type" value="Genomic_DNA"/>
</dbReference>
<accession>A0A0M0LID6</accession>
<proteinExistence type="predicted"/>
<dbReference type="AlphaFoldDB" id="A0A0M0LID6"/>
<dbReference type="OrthoDB" id="2894333at2"/>
<evidence type="ECO:0008006" key="3">
    <source>
        <dbReference type="Google" id="ProtNLM"/>
    </source>
</evidence>
<sequence length="107" mass="12519">MVNTWLKVKKMIKRTFEYDVTIMQTPRKGEEKGYRQVYRLTLAAGNHDEAMLHIFRTFNVADTLPRDFKARFVSTGDVLMIDEGTGGKHYYKLWAGGWQPVNRAHIR</sequence>
<reference evidence="2" key="1">
    <citation type="submission" date="2015-08" db="EMBL/GenBank/DDBJ databases">
        <title>Fjat-14210 dsm16467.</title>
        <authorList>
            <person name="Liu B."/>
            <person name="Wang J."/>
            <person name="Zhu Y."/>
            <person name="Liu G."/>
            <person name="Chen Q."/>
            <person name="Chen Z."/>
            <person name="Lan J."/>
            <person name="Che J."/>
            <person name="Ge C."/>
            <person name="Shi H."/>
            <person name="Pan Z."/>
            <person name="Liu X."/>
        </authorList>
    </citation>
    <scope>NUCLEOTIDE SEQUENCE [LARGE SCALE GENOMIC DNA]</scope>
    <source>
        <strain evidence="2">DSM 16467</strain>
    </source>
</reference>